<feature type="transmembrane region" description="Helical" evidence="1">
    <location>
        <begin position="20"/>
        <end position="42"/>
    </location>
</feature>
<name>A0ABR4HX29_9EURO</name>
<evidence type="ECO:0000256" key="1">
    <source>
        <dbReference type="SAM" id="Phobius"/>
    </source>
</evidence>
<reference evidence="2 3" key="1">
    <citation type="submission" date="2024-07" db="EMBL/GenBank/DDBJ databases">
        <title>Section-level genome sequencing and comparative genomics of Aspergillus sections Usti and Cavernicolus.</title>
        <authorList>
            <consortium name="Lawrence Berkeley National Laboratory"/>
            <person name="Nybo J.L."/>
            <person name="Vesth T.C."/>
            <person name="Theobald S."/>
            <person name="Frisvad J.C."/>
            <person name="Larsen T.O."/>
            <person name="Kjaerboelling I."/>
            <person name="Rothschild-Mancinelli K."/>
            <person name="Lyhne E.K."/>
            <person name="Kogle M.E."/>
            <person name="Barry K."/>
            <person name="Clum A."/>
            <person name="Na H."/>
            <person name="Ledsgaard L."/>
            <person name="Lin J."/>
            <person name="Lipzen A."/>
            <person name="Kuo A."/>
            <person name="Riley R."/>
            <person name="Mondo S."/>
            <person name="Labutti K."/>
            <person name="Haridas S."/>
            <person name="Pangalinan J."/>
            <person name="Salamov A.A."/>
            <person name="Simmons B.A."/>
            <person name="Magnuson J.K."/>
            <person name="Chen J."/>
            <person name="Drula E."/>
            <person name="Henrissat B."/>
            <person name="Wiebenga A."/>
            <person name="Lubbers R.J."/>
            <person name="Gomes A.C."/>
            <person name="Makela M.R."/>
            <person name="Stajich J."/>
            <person name="Grigoriev I.V."/>
            <person name="Mortensen U.H."/>
            <person name="De Vries R.P."/>
            <person name="Baker S.E."/>
            <person name="Andersen M.R."/>
        </authorList>
    </citation>
    <scope>NUCLEOTIDE SEQUENCE [LARGE SCALE GENOMIC DNA]</scope>
    <source>
        <strain evidence="2 3">CBS 588.65</strain>
    </source>
</reference>
<accession>A0ABR4HX29</accession>
<dbReference type="Proteomes" id="UP001610334">
    <property type="component" value="Unassembled WGS sequence"/>
</dbReference>
<organism evidence="2 3">
    <name type="scientific">Aspergillus granulosus</name>
    <dbReference type="NCBI Taxonomy" id="176169"/>
    <lineage>
        <taxon>Eukaryota</taxon>
        <taxon>Fungi</taxon>
        <taxon>Dikarya</taxon>
        <taxon>Ascomycota</taxon>
        <taxon>Pezizomycotina</taxon>
        <taxon>Eurotiomycetes</taxon>
        <taxon>Eurotiomycetidae</taxon>
        <taxon>Eurotiales</taxon>
        <taxon>Aspergillaceae</taxon>
        <taxon>Aspergillus</taxon>
        <taxon>Aspergillus subgen. Nidulantes</taxon>
    </lineage>
</organism>
<keyword evidence="1" id="KW-0812">Transmembrane</keyword>
<proteinExistence type="predicted"/>
<keyword evidence="1" id="KW-1133">Transmembrane helix</keyword>
<keyword evidence="1" id="KW-0472">Membrane</keyword>
<evidence type="ECO:0000313" key="2">
    <source>
        <dbReference type="EMBL" id="KAL2820054.1"/>
    </source>
</evidence>
<comment type="caution">
    <text evidence="2">The sequence shown here is derived from an EMBL/GenBank/DDBJ whole genome shotgun (WGS) entry which is preliminary data.</text>
</comment>
<keyword evidence="3" id="KW-1185">Reference proteome</keyword>
<dbReference type="EMBL" id="JBFXLT010000008">
    <property type="protein sequence ID" value="KAL2820054.1"/>
    <property type="molecule type" value="Genomic_DNA"/>
</dbReference>
<protein>
    <submittedName>
        <fullName evidence="2">Uncharacterized protein</fullName>
    </submittedName>
</protein>
<gene>
    <name evidence="2" type="ORF">BJX63DRAFT_336436</name>
</gene>
<evidence type="ECO:0000313" key="3">
    <source>
        <dbReference type="Proteomes" id="UP001610334"/>
    </source>
</evidence>
<sequence>MPRLIRATERSSTLSHFFALQGLGPLISSWSGFLALLFHPLLSHPTRRFLQPIDMTFDMEIA</sequence>